<accession>A0ABM8GPY9</accession>
<gene>
    <name evidence="2" type="ORF">GCM10025867_25630</name>
</gene>
<name>A0ABM8GPY9_9MICO</name>
<proteinExistence type="predicted"/>
<dbReference type="InterPro" id="IPR036689">
    <property type="entry name" value="ESAT-6-like_sf"/>
</dbReference>
<evidence type="ECO:0000256" key="1">
    <source>
        <dbReference type="SAM" id="MobiDB-lite"/>
    </source>
</evidence>
<dbReference type="EMBL" id="AP027732">
    <property type="protein sequence ID" value="BDZ50322.1"/>
    <property type="molecule type" value="Genomic_DNA"/>
</dbReference>
<protein>
    <recommendedName>
        <fullName evidence="4">WXG100 family type VII secretion target</fullName>
    </recommendedName>
</protein>
<organism evidence="2 3">
    <name type="scientific">Frondihabitans sucicola</name>
    <dbReference type="NCBI Taxonomy" id="1268041"/>
    <lineage>
        <taxon>Bacteria</taxon>
        <taxon>Bacillati</taxon>
        <taxon>Actinomycetota</taxon>
        <taxon>Actinomycetes</taxon>
        <taxon>Micrococcales</taxon>
        <taxon>Microbacteriaceae</taxon>
        <taxon>Frondihabitans</taxon>
    </lineage>
</organism>
<feature type="region of interest" description="Disordered" evidence="1">
    <location>
        <begin position="327"/>
        <end position="361"/>
    </location>
</feature>
<evidence type="ECO:0000313" key="3">
    <source>
        <dbReference type="Proteomes" id="UP001321486"/>
    </source>
</evidence>
<sequence length="361" mass="37493">MSLIDPSKLPGKGLDAEAVATHAATISTLATSISDGGAATLRAWQALPASYESDGADHLYDVMTPVGTASTTVGDGLTSVSNALKAYADTVRPIEADLKALTTEATAFVAKVKNFTPHDVTTTDFWVKASGGVMGFIDPPKTHIDSWDQDQGLVDKNNALIRRGAELTERWLEAQRTCANAILAASGQGVCAAPGQASPDQIMAQAEAMLPWSGDKDIQTPWGSTSSRKESCGEKTMGFPAHFVGGVFTGALGMVKGVSSLVTGWDGNGIPWEAELAAGWITGRGDLASDAWSRAGKGYAGAWLGMAHLGVSLVPGADSTLLALGQSPWATSSGRTPRRTSPTGRTTTRRHFSTRSAASSA</sequence>
<feature type="compositionally biased region" description="Low complexity" evidence="1">
    <location>
        <begin position="331"/>
        <end position="346"/>
    </location>
</feature>
<dbReference type="RefSeq" id="WP_286343374.1">
    <property type="nucleotide sequence ID" value="NZ_AP027732.1"/>
</dbReference>
<keyword evidence="3" id="KW-1185">Reference proteome</keyword>
<evidence type="ECO:0000313" key="2">
    <source>
        <dbReference type="EMBL" id="BDZ50322.1"/>
    </source>
</evidence>
<dbReference type="SUPFAM" id="SSF140453">
    <property type="entry name" value="EsxAB dimer-like"/>
    <property type="match status" value="1"/>
</dbReference>
<dbReference type="Proteomes" id="UP001321486">
    <property type="component" value="Chromosome"/>
</dbReference>
<reference evidence="3" key="1">
    <citation type="journal article" date="2019" name="Int. J. Syst. Evol. Microbiol.">
        <title>The Global Catalogue of Microorganisms (GCM) 10K type strain sequencing project: providing services to taxonomists for standard genome sequencing and annotation.</title>
        <authorList>
            <consortium name="The Broad Institute Genomics Platform"/>
            <consortium name="The Broad Institute Genome Sequencing Center for Infectious Disease"/>
            <person name="Wu L."/>
            <person name="Ma J."/>
        </authorList>
    </citation>
    <scope>NUCLEOTIDE SEQUENCE [LARGE SCALE GENOMIC DNA]</scope>
    <source>
        <strain evidence="3">NBRC 108728</strain>
    </source>
</reference>
<evidence type="ECO:0008006" key="4">
    <source>
        <dbReference type="Google" id="ProtNLM"/>
    </source>
</evidence>